<accession>A0A8J5KJD8</accession>
<feature type="region of interest" description="Disordered" evidence="1">
    <location>
        <begin position="170"/>
        <end position="227"/>
    </location>
</feature>
<keyword evidence="2" id="KW-0812">Transmembrane</keyword>
<dbReference type="EMBL" id="JAHLQT010013238">
    <property type="protein sequence ID" value="KAG7170965.1"/>
    <property type="molecule type" value="Genomic_DNA"/>
</dbReference>
<comment type="caution">
    <text evidence="3">The sequence shown here is derived from an EMBL/GenBank/DDBJ whole genome shotgun (WGS) entry which is preliminary data.</text>
</comment>
<evidence type="ECO:0000313" key="4">
    <source>
        <dbReference type="Proteomes" id="UP000747542"/>
    </source>
</evidence>
<feature type="compositionally biased region" description="Polar residues" evidence="1">
    <location>
        <begin position="108"/>
        <end position="120"/>
    </location>
</feature>
<keyword evidence="2" id="KW-1133">Transmembrane helix</keyword>
<reference evidence="3" key="1">
    <citation type="journal article" date="2021" name="Sci. Adv.">
        <title>The American lobster genome reveals insights on longevity, neural, and immune adaptations.</title>
        <authorList>
            <person name="Polinski J.M."/>
            <person name="Zimin A.V."/>
            <person name="Clark K.F."/>
            <person name="Kohn A.B."/>
            <person name="Sadowski N."/>
            <person name="Timp W."/>
            <person name="Ptitsyn A."/>
            <person name="Khanna P."/>
            <person name="Romanova D.Y."/>
            <person name="Williams P."/>
            <person name="Greenwood S.J."/>
            <person name="Moroz L.L."/>
            <person name="Walt D.R."/>
            <person name="Bodnar A.G."/>
        </authorList>
    </citation>
    <scope>NUCLEOTIDE SEQUENCE</scope>
    <source>
        <strain evidence="3">GMGI-L3</strain>
    </source>
</reference>
<feature type="transmembrane region" description="Helical" evidence="2">
    <location>
        <begin position="26"/>
        <end position="47"/>
    </location>
</feature>
<proteinExistence type="predicted"/>
<gene>
    <name evidence="3" type="primary">cbpP-L</name>
    <name evidence="3" type="ORF">Hamer_G012538</name>
</gene>
<name>A0A8J5KJD8_HOMAM</name>
<feature type="compositionally biased region" description="Polar residues" evidence="1">
    <location>
        <begin position="209"/>
        <end position="227"/>
    </location>
</feature>
<evidence type="ECO:0000256" key="2">
    <source>
        <dbReference type="SAM" id="Phobius"/>
    </source>
</evidence>
<dbReference type="AlphaFoldDB" id="A0A8J5KJD8"/>
<keyword evidence="4" id="KW-1185">Reference proteome</keyword>
<feature type="region of interest" description="Disordered" evidence="1">
    <location>
        <begin position="89"/>
        <end position="120"/>
    </location>
</feature>
<evidence type="ECO:0000256" key="1">
    <source>
        <dbReference type="SAM" id="MobiDB-lite"/>
    </source>
</evidence>
<evidence type="ECO:0000313" key="3">
    <source>
        <dbReference type="EMBL" id="KAG7170965.1"/>
    </source>
</evidence>
<sequence length="227" mass="23929">MRRTDVAGVVVVPYGRVGGMFILMRAMVGCASFSISFIASGSILLGIDTGGDSTLTTMGGVFLGIGVMILVGTIVGGVYFYKKIKNDEQEQRNNPGGNVVPPPPGLYPQQTGGNPSYPQVNLTQIENSSEAGAHPFQLHTYPPTSGAHPPYPGAYAPYPQFPVKPGAYPVQPGAYPAQSGAYPAQSGAYPAQPGTYPTQSDNPHPPPSYQESEAQLRNNLQEQTSAE</sequence>
<keyword evidence="2" id="KW-0472">Membrane</keyword>
<organism evidence="3 4">
    <name type="scientific">Homarus americanus</name>
    <name type="common">American lobster</name>
    <dbReference type="NCBI Taxonomy" id="6706"/>
    <lineage>
        <taxon>Eukaryota</taxon>
        <taxon>Metazoa</taxon>
        <taxon>Ecdysozoa</taxon>
        <taxon>Arthropoda</taxon>
        <taxon>Crustacea</taxon>
        <taxon>Multicrustacea</taxon>
        <taxon>Malacostraca</taxon>
        <taxon>Eumalacostraca</taxon>
        <taxon>Eucarida</taxon>
        <taxon>Decapoda</taxon>
        <taxon>Pleocyemata</taxon>
        <taxon>Astacidea</taxon>
        <taxon>Nephropoidea</taxon>
        <taxon>Nephropidae</taxon>
        <taxon>Homarus</taxon>
    </lineage>
</organism>
<protein>
    <submittedName>
        <fullName evidence="3">Calcium-binding protein P-like</fullName>
    </submittedName>
</protein>
<feature type="transmembrane region" description="Helical" evidence="2">
    <location>
        <begin position="59"/>
        <end position="81"/>
    </location>
</feature>
<dbReference type="Proteomes" id="UP000747542">
    <property type="component" value="Unassembled WGS sequence"/>
</dbReference>